<keyword evidence="3 4" id="KW-0998">Cell outer membrane</keyword>
<dbReference type="InterPro" id="IPR017687">
    <property type="entry name" value="BamB"/>
</dbReference>
<dbReference type="RefSeq" id="WP_343813876.1">
    <property type="nucleotide sequence ID" value="NZ_BAAAFA010000001.1"/>
</dbReference>
<keyword evidence="4" id="KW-0449">Lipoprotein</keyword>
<comment type="caution">
    <text evidence="6">The sequence shown here is derived from an EMBL/GenBank/DDBJ whole genome shotgun (WGS) entry which is preliminary data.</text>
</comment>
<dbReference type="PROSITE" id="PS51257">
    <property type="entry name" value="PROKAR_LIPOPROTEIN"/>
    <property type="match status" value="1"/>
</dbReference>
<name>A0ABP3WBY0_9GAMM</name>
<evidence type="ECO:0000256" key="1">
    <source>
        <dbReference type="ARBA" id="ARBA00022729"/>
    </source>
</evidence>
<dbReference type="Pfam" id="PF13360">
    <property type="entry name" value="PQQ_2"/>
    <property type="match status" value="3"/>
</dbReference>
<dbReference type="PANTHER" id="PTHR34512:SF30">
    <property type="entry name" value="OUTER MEMBRANE PROTEIN ASSEMBLY FACTOR BAMB"/>
    <property type="match status" value="1"/>
</dbReference>
<dbReference type="InterPro" id="IPR018391">
    <property type="entry name" value="PQQ_b-propeller_rpt"/>
</dbReference>
<gene>
    <name evidence="4 6" type="primary">bamB</name>
    <name evidence="6" type="ORF">GCM10009111_01960</name>
</gene>
<dbReference type="NCBIfam" id="NF008351">
    <property type="entry name" value="PRK11138.1"/>
    <property type="match status" value="1"/>
</dbReference>
<comment type="function">
    <text evidence="4">Part of the outer membrane protein assembly complex, which is involved in assembly and insertion of beta-barrel proteins into the outer membrane.</text>
</comment>
<dbReference type="SUPFAM" id="SSF50998">
    <property type="entry name" value="Quinoprotein alcohol dehydrogenase-like"/>
    <property type="match status" value="1"/>
</dbReference>
<feature type="domain" description="Pyrrolo-quinoline quinone repeat" evidence="5">
    <location>
        <begin position="340"/>
        <end position="409"/>
    </location>
</feature>
<dbReference type="InterPro" id="IPR011047">
    <property type="entry name" value="Quinoprotein_ADH-like_sf"/>
</dbReference>
<evidence type="ECO:0000313" key="7">
    <source>
        <dbReference type="Proteomes" id="UP001500021"/>
    </source>
</evidence>
<evidence type="ECO:0000256" key="3">
    <source>
        <dbReference type="ARBA" id="ARBA00023237"/>
    </source>
</evidence>
<feature type="domain" description="Pyrrolo-quinoline quinone repeat" evidence="5">
    <location>
        <begin position="118"/>
        <end position="337"/>
    </location>
</feature>
<dbReference type="PANTHER" id="PTHR34512">
    <property type="entry name" value="CELL SURFACE PROTEIN"/>
    <property type="match status" value="1"/>
</dbReference>
<evidence type="ECO:0000256" key="2">
    <source>
        <dbReference type="ARBA" id="ARBA00023136"/>
    </source>
</evidence>
<comment type="similarity">
    <text evidence="4">Belongs to the BamB family.</text>
</comment>
<evidence type="ECO:0000259" key="5">
    <source>
        <dbReference type="Pfam" id="PF13360"/>
    </source>
</evidence>
<dbReference type="InterPro" id="IPR015943">
    <property type="entry name" value="WD40/YVTN_repeat-like_dom_sf"/>
</dbReference>
<evidence type="ECO:0000256" key="4">
    <source>
        <dbReference type="HAMAP-Rule" id="MF_00923"/>
    </source>
</evidence>
<comment type="subcellular location">
    <subcellularLocation>
        <location evidence="4">Cell outer membrane</location>
        <topology evidence="4">Lipid-anchor</topology>
    </subcellularLocation>
</comment>
<dbReference type="HAMAP" id="MF_00923">
    <property type="entry name" value="OM_assembly_BamB"/>
    <property type="match status" value="1"/>
</dbReference>
<proteinExistence type="inferred from homology"/>
<dbReference type="Proteomes" id="UP001500021">
    <property type="component" value="Unassembled WGS sequence"/>
</dbReference>
<dbReference type="EMBL" id="BAAAFA010000001">
    <property type="protein sequence ID" value="GAA0810669.1"/>
    <property type="molecule type" value="Genomic_DNA"/>
</dbReference>
<keyword evidence="7" id="KW-1185">Reference proteome</keyword>
<dbReference type="InterPro" id="IPR002372">
    <property type="entry name" value="PQQ_rpt_dom"/>
</dbReference>
<dbReference type="SMART" id="SM00564">
    <property type="entry name" value="PQQ"/>
    <property type="match status" value="7"/>
</dbReference>
<organism evidence="6 7">
    <name type="scientific">Colwellia asteriadis</name>
    <dbReference type="NCBI Taxonomy" id="517723"/>
    <lineage>
        <taxon>Bacteria</taxon>
        <taxon>Pseudomonadati</taxon>
        <taxon>Pseudomonadota</taxon>
        <taxon>Gammaproteobacteria</taxon>
        <taxon>Alteromonadales</taxon>
        <taxon>Colwelliaceae</taxon>
        <taxon>Colwellia</taxon>
    </lineage>
</organism>
<keyword evidence="4" id="KW-0564">Palmitate</keyword>
<keyword evidence="1 4" id="KW-0732">Signal</keyword>
<dbReference type="NCBIfam" id="TIGR03300">
    <property type="entry name" value="assembly_YfgL"/>
    <property type="match status" value="1"/>
</dbReference>
<keyword evidence="2 4" id="KW-0472">Membrane</keyword>
<reference evidence="7" key="1">
    <citation type="journal article" date="2019" name="Int. J. Syst. Evol. Microbiol.">
        <title>The Global Catalogue of Microorganisms (GCM) 10K type strain sequencing project: providing services to taxonomists for standard genome sequencing and annotation.</title>
        <authorList>
            <consortium name="The Broad Institute Genomics Platform"/>
            <consortium name="The Broad Institute Genome Sequencing Center for Infectious Disease"/>
            <person name="Wu L."/>
            <person name="Ma J."/>
        </authorList>
    </citation>
    <scope>NUCLEOTIDE SEQUENCE [LARGE SCALE GENOMIC DNA]</scope>
    <source>
        <strain evidence="7">JCM 15608</strain>
    </source>
</reference>
<feature type="domain" description="Pyrrolo-quinoline quinone repeat" evidence="5">
    <location>
        <begin position="59"/>
        <end position="112"/>
    </location>
</feature>
<dbReference type="Gene3D" id="2.130.10.10">
    <property type="entry name" value="YVTN repeat-like/Quinoprotein amine dehydrogenase"/>
    <property type="match status" value="1"/>
</dbReference>
<sequence length="418" mass="45628">MHLFKNEIDGCFVKRFCNRNTLVALLLSSTLLACSSTDDEDPDTLVAELTEINETFTPQVLWDRSVGDGVDDYFSRLKPAVAYDKVYSASREGDVIAFDIKTGKEVWQNDLSDINNERSFWDARVSALVAGGPTVGSDKIFIGTESGKVFALSAQTGELVWQADIKGEVITKPALGENILVVNTASGIMKAFDANTGEELWKVEQDVPALTLRGISAPVIASGGVILGTGKGEVSVYILEKGQQGWTTEIGEASGTTELERVIDVDSAPVIFGDKVYAISSRGNLVSIELQSGRIIWKRQYSSYRQIAVYRNDIYITTTKGHVYSLNRNNGIERWSNLSLTNRGVTGPAVVDNYIVVGDFEGYLHWLNQETGEIVARHEVDGSGIHSTPTVSDDVIYSQSRDGDLQAIATPKIVTAEK</sequence>
<evidence type="ECO:0000313" key="6">
    <source>
        <dbReference type="EMBL" id="GAA0810669.1"/>
    </source>
</evidence>
<protein>
    <recommendedName>
        <fullName evidence="4">Outer membrane protein assembly factor BamB</fullName>
    </recommendedName>
</protein>
<accession>A0ABP3WBY0</accession>
<comment type="subunit">
    <text evidence="4">Part of the Bam complex.</text>
</comment>